<protein>
    <recommendedName>
        <fullName evidence="5">protein adenylyltransferase</fullName>
        <ecNumber evidence="5">2.7.7.108</ecNumber>
    </recommendedName>
</protein>
<keyword evidence="4" id="KW-0067">ATP-binding</keyword>
<evidence type="ECO:0000256" key="7">
    <source>
        <dbReference type="ARBA" id="ARBA00048696"/>
    </source>
</evidence>
<comment type="catalytic activity">
    <reaction evidence="7">
        <text>L-tyrosyl-[protein] + ATP = O-(5'-adenylyl)-L-tyrosyl-[protein] + diphosphate</text>
        <dbReference type="Rhea" id="RHEA:54288"/>
        <dbReference type="Rhea" id="RHEA-COMP:10136"/>
        <dbReference type="Rhea" id="RHEA-COMP:13846"/>
        <dbReference type="ChEBI" id="CHEBI:30616"/>
        <dbReference type="ChEBI" id="CHEBI:33019"/>
        <dbReference type="ChEBI" id="CHEBI:46858"/>
        <dbReference type="ChEBI" id="CHEBI:83624"/>
        <dbReference type="EC" id="2.7.7.108"/>
    </reaction>
</comment>
<evidence type="ECO:0000256" key="3">
    <source>
        <dbReference type="ARBA" id="ARBA00022741"/>
    </source>
</evidence>
<dbReference type="InterPro" id="IPR036597">
    <property type="entry name" value="Fido-like_dom_sf"/>
</dbReference>
<dbReference type="PANTHER" id="PTHR39560">
    <property type="entry name" value="PROTEIN ADENYLYLTRANSFERASE FIC-RELATED"/>
    <property type="match status" value="1"/>
</dbReference>
<evidence type="ECO:0000256" key="5">
    <source>
        <dbReference type="ARBA" id="ARBA00034531"/>
    </source>
</evidence>
<evidence type="ECO:0000259" key="8">
    <source>
        <dbReference type="PROSITE" id="PS51459"/>
    </source>
</evidence>
<organism evidence="9 10">
    <name type="scientific">Eikenella exigua</name>
    <dbReference type="NCBI Taxonomy" id="2528037"/>
    <lineage>
        <taxon>Bacteria</taxon>
        <taxon>Pseudomonadati</taxon>
        <taxon>Pseudomonadota</taxon>
        <taxon>Betaproteobacteria</taxon>
        <taxon>Neisseriales</taxon>
        <taxon>Neisseriaceae</taxon>
        <taxon>Eikenella</taxon>
    </lineage>
</organism>
<dbReference type="GO" id="GO:0005524">
    <property type="term" value="F:ATP binding"/>
    <property type="evidence" value="ECO:0007669"/>
    <property type="project" value="UniProtKB-KW"/>
</dbReference>
<evidence type="ECO:0000313" key="9">
    <source>
        <dbReference type="EMBL" id="QED93020.1"/>
    </source>
</evidence>
<dbReference type="Pfam" id="PF18790">
    <property type="entry name" value="KfrB"/>
    <property type="match status" value="1"/>
</dbReference>
<name>A0AAX1FAD3_9NEIS</name>
<comment type="catalytic activity">
    <reaction evidence="6">
        <text>L-threonyl-[protein] + ATP = 3-O-(5'-adenylyl)-L-threonyl-[protein] + diphosphate</text>
        <dbReference type="Rhea" id="RHEA:54292"/>
        <dbReference type="Rhea" id="RHEA-COMP:11060"/>
        <dbReference type="Rhea" id="RHEA-COMP:13847"/>
        <dbReference type="ChEBI" id="CHEBI:30013"/>
        <dbReference type="ChEBI" id="CHEBI:30616"/>
        <dbReference type="ChEBI" id="CHEBI:33019"/>
        <dbReference type="ChEBI" id="CHEBI:138113"/>
        <dbReference type="EC" id="2.7.7.108"/>
    </reaction>
</comment>
<keyword evidence="3" id="KW-0547">Nucleotide-binding</keyword>
<evidence type="ECO:0000256" key="2">
    <source>
        <dbReference type="ARBA" id="ARBA00022695"/>
    </source>
</evidence>
<proteinExistence type="predicted"/>
<dbReference type="EMBL" id="CP038019">
    <property type="protein sequence ID" value="QED93020.1"/>
    <property type="molecule type" value="Genomic_DNA"/>
</dbReference>
<keyword evidence="9" id="KW-0614">Plasmid</keyword>
<accession>A0AAX1FAD3</accession>
<geneLocation type="plasmid" evidence="9 10">
    <name>unnamed1</name>
</geneLocation>
<dbReference type="InterPro" id="IPR040782">
    <property type="entry name" value="KfrB"/>
</dbReference>
<reference evidence="10" key="1">
    <citation type="journal article" date="2019" name="J. Anim. Genet.">
        <title>Description and whole genome sequencing of Eikenella exigua sp. nov., isolated from brain abscess and blood.</title>
        <authorList>
            <person name="Stormo K.A."/>
            <person name="Nygaard R.M."/>
            <person name="Bruvold T.S."/>
            <person name="Dimmen G."/>
            <person name="Lindemann P.C."/>
            <person name="Jordal S."/>
            <person name="Kommedal O."/>
        </authorList>
    </citation>
    <scope>NUCLEOTIDE SEQUENCE [LARGE SCALE GENOMIC DNA]</scope>
    <source>
        <strain evidence="10">PXX</strain>
        <plasmid evidence="10">unnamed1</plasmid>
    </source>
</reference>
<evidence type="ECO:0000256" key="6">
    <source>
        <dbReference type="ARBA" id="ARBA00047939"/>
    </source>
</evidence>
<dbReference type="AlphaFoldDB" id="A0AAX1FAD3"/>
<dbReference type="InterPro" id="IPR003812">
    <property type="entry name" value="Fido"/>
</dbReference>
<keyword evidence="2" id="KW-0548">Nucleotidyltransferase</keyword>
<dbReference type="SUPFAM" id="SSF140931">
    <property type="entry name" value="Fic-like"/>
    <property type="match status" value="1"/>
</dbReference>
<dbReference type="PANTHER" id="PTHR39560:SF1">
    <property type="entry name" value="PROTEIN ADENYLYLTRANSFERASE FIC-RELATED"/>
    <property type="match status" value="1"/>
</dbReference>
<sequence>MVASVYRDNNGVLKNKLGITDADELRKLEYALTEEKINGILSKGSLGNIQGYGLERQQAIHQHLFEGIYEWAGKVRTVPSSKGMGGGLVSIFADPDEIHQVWGLLEQKTARFARAENLSFEQKLEELTDIFIQANHAHPFPEGNGRSLQVFMRQLAAEQGIRLDYSKNDKDEWNYASAISGVYGVFWEDNGEKYVNPLPSNKEPIKAIFRNMATPMQTLNQTPQENINVEKQRVVVMNKTYLLETEQNGKWQTVSVTPAPKGMKPGVYLLHTAKEAAEGQEYDGQIVHKDKNHVFQKTASGIVKHPAKAFVQLPELGATVSIKRQGDKVVVAESRGRKSGRRI</sequence>
<gene>
    <name evidence="9" type="ORF">EZJ17_10180</name>
</gene>
<dbReference type="PROSITE" id="PS51459">
    <property type="entry name" value="FIDO"/>
    <property type="match status" value="1"/>
</dbReference>
<dbReference type="KEGG" id="eex:EZJ17_10180"/>
<dbReference type="Gene3D" id="1.10.3290.10">
    <property type="entry name" value="Fido-like domain"/>
    <property type="match status" value="1"/>
</dbReference>
<evidence type="ECO:0000313" key="10">
    <source>
        <dbReference type="Proteomes" id="UP000326695"/>
    </source>
</evidence>
<feature type="domain" description="Fido" evidence="8">
    <location>
        <begin position="52"/>
        <end position="197"/>
    </location>
</feature>
<keyword evidence="1" id="KW-0808">Transferase</keyword>
<dbReference type="EC" id="2.7.7.108" evidence="5"/>
<keyword evidence="10" id="KW-1185">Reference proteome</keyword>
<dbReference type="Proteomes" id="UP000326695">
    <property type="component" value="Plasmid unnamed1"/>
</dbReference>
<dbReference type="GO" id="GO:0070733">
    <property type="term" value="F:AMPylase activity"/>
    <property type="evidence" value="ECO:0007669"/>
    <property type="project" value="UniProtKB-EC"/>
</dbReference>
<dbReference type="Pfam" id="PF02661">
    <property type="entry name" value="Fic"/>
    <property type="match status" value="1"/>
</dbReference>
<evidence type="ECO:0000256" key="1">
    <source>
        <dbReference type="ARBA" id="ARBA00022679"/>
    </source>
</evidence>
<evidence type="ECO:0000256" key="4">
    <source>
        <dbReference type="ARBA" id="ARBA00022840"/>
    </source>
</evidence>
<dbReference type="GO" id="GO:0051302">
    <property type="term" value="P:regulation of cell division"/>
    <property type="evidence" value="ECO:0007669"/>
    <property type="project" value="TreeGrafter"/>
</dbReference>